<feature type="region of interest" description="Disordered" evidence="1">
    <location>
        <begin position="428"/>
        <end position="449"/>
    </location>
</feature>
<feature type="compositionally biased region" description="Pro residues" evidence="1">
    <location>
        <begin position="90"/>
        <end position="99"/>
    </location>
</feature>
<dbReference type="AlphaFoldDB" id="A0A0S2DBI3"/>
<dbReference type="EMBL" id="CP013140">
    <property type="protein sequence ID" value="ALN55823.1"/>
    <property type="molecule type" value="Genomic_DNA"/>
</dbReference>
<evidence type="ECO:0000256" key="1">
    <source>
        <dbReference type="SAM" id="MobiDB-lite"/>
    </source>
</evidence>
<feature type="compositionally biased region" description="Low complexity" evidence="1">
    <location>
        <begin position="430"/>
        <end position="449"/>
    </location>
</feature>
<accession>A0A0S2DBI3</accession>
<proteinExistence type="predicted"/>
<reference evidence="2 3" key="1">
    <citation type="submission" date="2015-11" db="EMBL/GenBank/DDBJ databases">
        <title>Genome sequences of Lysobacter enzymogenes strain C3 and Lysobacter antibioticus ATCC 29479.</title>
        <authorList>
            <person name="Kobayashi D.Y."/>
        </authorList>
    </citation>
    <scope>NUCLEOTIDE SEQUENCE [LARGE SCALE GENOMIC DNA]</scope>
    <source>
        <strain evidence="2 3">C3</strain>
    </source>
</reference>
<dbReference type="InterPro" id="IPR029058">
    <property type="entry name" value="AB_hydrolase_fold"/>
</dbReference>
<organism evidence="2 3">
    <name type="scientific">Lysobacter enzymogenes</name>
    <dbReference type="NCBI Taxonomy" id="69"/>
    <lineage>
        <taxon>Bacteria</taxon>
        <taxon>Pseudomonadati</taxon>
        <taxon>Pseudomonadota</taxon>
        <taxon>Gammaproteobacteria</taxon>
        <taxon>Lysobacterales</taxon>
        <taxon>Lysobacteraceae</taxon>
        <taxon>Lysobacter</taxon>
    </lineage>
</organism>
<dbReference type="KEGG" id="lez:GLE_0465"/>
<dbReference type="SUPFAM" id="SSF53474">
    <property type="entry name" value="alpha/beta-Hydrolases"/>
    <property type="match status" value="1"/>
</dbReference>
<evidence type="ECO:0000313" key="2">
    <source>
        <dbReference type="EMBL" id="ALN55823.1"/>
    </source>
</evidence>
<dbReference type="OrthoDB" id="6028497at2"/>
<feature type="compositionally biased region" description="Low complexity" evidence="1">
    <location>
        <begin position="76"/>
        <end position="89"/>
    </location>
</feature>
<dbReference type="Proteomes" id="UP000061569">
    <property type="component" value="Chromosome"/>
</dbReference>
<gene>
    <name evidence="2" type="ORF">GLE_0465</name>
</gene>
<feature type="region of interest" description="Disordered" evidence="1">
    <location>
        <begin position="31"/>
        <end position="111"/>
    </location>
</feature>
<sequence length="449" mass="47701">MSDPNPKVPKPSFADRIKGFAESFAKHSANEFDLSGTGQDLSHSAPEPPTAKPSFAFKPMAPQPVPVPTFSMPSFGASHHGSTHHGPTGRPAPLPPMPAPSSSSSGTGGIELDPLTAAAIMHDGYKDKSTRDLNGWTRVGDEELRALPQPLNPDDFHRHPSGMRADLYRKGDAYTLEFRGTQVAADWPHNISQATGYGSGQYDAAVELTEQVKASLPDGLKFVVGHSKGGGQAYVSGQANGVDSVIANPAWPHVATLEKYGVVVDASELRPKNTTLHVNGEPLTALQQLGATSLVPPHGPMIDFQPPPHVPRQSPLLRHYVEGMEPDMDMAKNIISGLDRMGYQTFIHGAKVLENACADQRAGELATLAKSQHMPQVDAIIKGEKGGGFLVCGDVRDSSAQRIHFGGAVPEGELARDTCKRINDALQANPTQTQGGAPQQAQTGPGFAR</sequence>
<dbReference type="Pfam" id="PF26363">
    <property type="entry name" value="Phospholipase-like"/>
    <property type="match status" value="1"/>
</dbReference>
<name>A0A0S2DBI3_LYSEN</name>
<evidence type="ECO:0000313" key="3">
    <source>
        <dbReference type="Proteomes" id="UP000061569"/>
    </source>
</evidence>
<dbReference type="STRING" id="69.GLE_0465"/>
<protein>
    <submittedName>
        <fullName evidence="2">Phospholipase</fullName>
    </submittedName>
</protein>
<dbReference type="PATRIC" id="fig|69.6.peg.461"/>